<dbReference type="NCBIfam" id="NF041518">
    <property type="entry name" value="choice_anch_Q"/>
    <property type="match status" value="1"/>
</dbReference>
<dbReference type="AlphaFoldDB" id="A0A286G0Y7"/>
<protein>
    <submittedName>
        <fullName evidence="2">Right handed beta helix region</fullName>
    </submittedName>
</protein>
<dbReference type="SMART" id="SM00710">
    <property type="entry name" value="PbH1"/>
    <property type="match status" value="8"/>
</dbReference>
<dbReference type="InterPro" id="IPR011050">
    <property type="entry name" value="Pectin_lyase_fold/virulence"/>
</dbReference>
<feature type="domain" description="Right handed beta helix" evidence="1">
    <location>
        <begin position="247"/>
        <end position="388"/>
    </location>
</feature>
<evidence type="ECO:0000313" key="2">
    <source>
        <dbReference type="EMBL" id="SOD89163.1"/>
    </source>
</evidence>
<dbReference type="InterPro" id="IPR026444">
    <property type="entry name" value="Secre_tail"/>
</dbReference>
<dbReference type="OrthoDB" id="9805017at2"/>
<dbReference type="Pfam" id="PF13229">
    <property type="entry name" value="Beta_helix"/>
    <property type="match status" value="1"/>
</dbReference>
<dbReference type="InterPro" id="IPR039448">
    <property type="entry name" value="Beta_helix"/>
</dbReference>
<dbReference type="EMBL" id="OCNH01000002">
    <property type="protein sequence ID" value="SOD89163.1"/>
    <property type="molecule type" value="Genomic_DNA"/>
</dbReference>
<dbReference type="Gene3D" id="2.160.20.10">
    <property type="entry name" value="Single-stranded right-handed beta-helix, Pectin lyase-like"/>
    <property type="match status" value="1"/>
</dbReference>
<dbReference type="NCBIfam" id="TIGR04183">
    <property type="entry name" value="Por_Secre_tail"/>
    <property type="match status" value="1"/>
</dbReference>
<dbReference type="Proteomes" id="UP000219452">
    <property type="component" value="Unassembled WGS sequence"/>
</dbReference>
<organism evidence="2 3">
    <name type="scientific">Spirosoma fluviale</name>
    <dbReference type="NCBI Taxonomy" id="1597977"/>
    <lineage>
        <taxon>Bacteria</taxon>
        <taxon>Pseudomonadati</taxon>
        <taxon>Bacteroidota</taxon>
        <taxon>Cytophagia</taxon>
        <taxon>Cytophagales</taxon>
        <taxon>Cytophagaceae</taxon>
        <taxon>Spirosoma</taxon>
    </lineage>
</organism>
<dbReference type="InterPro" id="IPR006626">
    <property type="entry name" value="PbH1"/>
</dbReference>
<reference evidence="3" key="1">
    <citation type="submission" date="2017-09" db="EMBL/GenBank/DDBJ databases">
        <authorList>
            <person name="Varghese N."/>
            <person name="Submissions S."/>
        </authorList>
    </citation>
    <scope>NUCLEOTIDE SEQUENCE [LARGE SCALE GENOMIC DNA]</scope>
    <source>
        <strain evidence="3">DSM 29961</strain>
    </source>
</reference>
<name>A0A286G0Y7_9BACT</name>
<sequence>MSMIYLCLFRIKNSLILLTKQALRLNYVCKFALSLLLAFTLMLTSQSLVAQTCNCNITISKAAMYDGKALGYKPGQTICIAAGNYSYLYFKNIVGSATQPIKIINCGGLVTIGTSTGTNGIQFYDSKFVKLTGSGDSRYKYGINLNKTPSGASGINVTGFSSDFEIERVEVSGTGFAGIMIKMDPTCNPATWRGNFSMYNIKVHDNYVHDTYGEGMYIGNSFWNSGITKTCDGVSKVVYPHNIYGLAIYNNLVERTGAEGIQYACAPDYQVYNNVINYAGISPFQQYQNNGIQASGGSSGQLYNNIVRNVGGNGIIFVGHSGKNTIYNNLVTDVGGYGLFCDNRAGTPSGNPLIVTNNTFIKSAQDGLCFYNKLDKTTVTNNAVIQAGTGKIIKLITGYQITQSTNYYGSSLSTALTTNVFDINYRPQKGSPLVDKGVLNTSCTLTTDLAGNGRPKGMAIDIGAYEFQPVAGAREGAELRGLTEGLETTVREISSSPSPCVDEIVLRLTNPDLTMSEVSIYSIDGQRVNHIIPATPANEVRVETAMLPTGLYVYQVITPDLKLLKGRFIKK</sequence>
<accession>A0A286G0Y7</accession>
<gene>
    <name evidence="2" type="ORF">SAMN06269250_2971</name>
</gene>
<dbReference type="SUPFAM" id="SSF51126">
    <property type="entry name" value="Pectin lyase-like"/>
    <property type="match status" value="1"/>
</dbReference>
<evidence type="ECO:0000259" key="1">
    <source>
        <dbReference type="Pfam" id="PF13229"/>
    </source>
</evidence>
<dbReference type="InterPro" id="IPR012334">
    <property type="entry name" value="Pectin_lyas_fold"/>
</dbReference>
<proteinExistence type="predicted"/>
<dbReference type="InterPro" id="IPR059226">
    <property type="entry name" value="Choice_anch_Q_dom"/>
</dbReference>
<evidence type="ECO:0000313" key="3">
    <source>
        <dbReference type="Proteomes" id="UP000219452"/>
    </source>
</evidence>
<keyword evidence="3" id="KW-1185">Reference proteome</keyword>